<gene>
    <name evidence="2" type="ORF">L7E55_02430</name>
</gene>
<sequence>MIFAAVGGAFSMPSNDFVIAVTLLFVAGIIATREKRVKYKKKSFSKRK</sequence>
<dbReference type="RefSeq" id="WP_277442413.1">
    <property type="nucleotide sequence ID" value="NZ_JAKOAV010000003.1"/>
</dbReference>
<dbReference type="Proteomes" id="UP001154312">
    <property type="component" value="Unassembled WGS sequence"/>
</dbReference>
<dbReference type="AlphaFoldDB" id="A0A9X4H0E0"/>
<evidence type="ECO:0000313" key="3">
    <source>
        <dbReference type="Proteomes" id="UP001154312"/>
    </source>
</evidence>
<feature type="transmembrane region" description="Helical" evidence="1">
    <location>
        <begin position="17"/>
        <end position="33"/>
    </location>
</feature>
<comment type="caution">
    <text evidence="2">The sequence shown here is derived from an EMBL/GenBank/DDBJ whole genome shotgun (WGS) entry which is preliminary data.</text>
</comment>
<organism evidence="2 3">
    <name type="scientific">Pelotomaculum isophthalicicum JI</name>
    <dbReference type="NCBI Taxonomy" id="947010"/>
    <lineage>
        <taxon>Bacteria</taxon>
        <taxon>Bacillati</taxon>
        <taxon>Bacillota</taxon>
        <taxon>Clostridia</taxon>
        <taxon>Eubacteriales</taxon>
        <taxon>Desulfotomaculaceae</taxon>
        <taxon>Pelotomaculum</taxon>
    </lineage>
</organism>
<keyword evidence="1" id="KW-1133">Transmembrane helix</keyword>
<dbReference type="EMBL" id="JAKOAV010000003">
    <property type="protein sequence ID" value="MDF9407221.1"/>
    <property type="molecule type" value="Genomic_DNA"/>
</dbReference>
<proteinExistence type="predicted"/>
<reference evidence="2" key="1">
    <citation type="submission" date="2022-02" db="EMBL/GenBank/DDBJ databases">
        <authorList>
            <person name="Leng L."/>
        </authorList>
    </citation>
    <scope>NUCLEOTIDE SEQUENCE</scope>
    <source>
        <strain evidence="2">JI</strain>
    </source>
</reference>
<keyword evidence="1" id="KW-0472">Membrane</keyword>
<keyword evidence="1" id="KW-0812">Transmembrane</keyword>
<protein>
    <submittedName>
        <fullName evidence="2">Uncharacterized protein</fullName>
    </submittedName>
</protein>
<evidence type="ECO:0000313" key="2">
    <source>
        <dbReference type="EMBL" id="MDF9407221.1"/>
    </source>
</evidence>
<accession>A0A9X4H0E0</accession>
<name>A0A9X4H0E0_9FIRM</name>
<evidence type="ECO:0000256" key="1">
    <source>
        <dbReference type="SAM" id="Phobius"/>
    </source>
</evidence>
<keyword evidence="3" id="KW-1185">Reference proteome</keyword>